<dbReference type="AlphaFoldDB" id="A0A419SK72"/>
<reference evidence="1 2" key="1">
    <citation type="submission" date="2016-08" db="EMBL/GenBank/DDBJ databases">
        <title>Novel Firmicute Genomes.</title>
        <authorList>
            <person name="Poppleton D.I."/>
            <person name="Gribaldo S."/>
        </authorList>
    </citation>
    <scope>NUCLEOTIDE SEQUENCE [LARGE SCALE GENOMIC DNA]</scope>
    <source>
        <strain evidence="1 2">RAOx-1</strain>
    </source>
</reference>
<keyword evidence="2" id="KW-1185">Reference proteome</keyword>
<protein>
    <submittedName>
        <fullName evidence="1">Uncharacterized protein</fullName>
    </submittedName>
</protein>
<comment type="caution">
    <text evidence="1">The sequence shown here is derived from an EMBL/GenBank/DDBJ whole genome shotgun (WGS) entry which is preliminary data.</text>
</comment>
<dbReference type="Proteomes" id="UP000284219">
    <property type="component" value="Unassembled WGS sequence"/>
</dbReference>
<name>A0A419SK72_9BACL</name>
<proteinExistence type="predicted"/>
<dbReference type="RefSeq" id="WP_120189739.1">
    <property type="nucleotide sequence ID" value="NZ_MCHY01000008.1"/>
</dbReference>
<evidence type="ECO:0000313" key="1">
    <source>
        <dbReference type="EMBL" id="RKD24441.1"/>
    </source>
</evidence>
<evidence type="ECO:0000313" key="2">
    <source>
        <dbReference type="Proteomes" id="UP000284219"/>
    </source>
</evidence>
<organism evidence="1 2">
    <name type="scientific">Ammoniphilus oxalaticus</name>
    <dbReference type="NCBI Taxonomy" id="66863"/>
    <lineage>
        <taxon>Bacteria</taxon>
        <taxon>Bacillati</taxon>
        <taxon>Bacillota</taxon>
        <taxon>Bacilli</taxon>
        <taxon>Bacillales</taxon>
        <taxon>Paenibacillaceae</taxon>
        <taxon>Aneurinibacillus group</taxon>
        <taxon>Ammoniphilus</taxon>
    </lineage>
</organism>
<sequence length="72" mass="8358">MYVKEKAKLDSQELYEVLQHLHTYLDSLVDSYDGYGREMDKDKVELDAMEAQLFVRAVDQVQTAMINMLGVK</sequence>
<gene>
    <name evidence="1" type="ORF">BEP19_08625</name>
</gene>
<accession>A0A419SK72</accession>
<dbReference type="EMBL" id="MCHY01000008">
    <property type="protein sequence ID" value="RKD24441.1"/>
    <property type="molecule type" value="Genomic_DNA"/>
</dbReference>